<evidence type="ECO:0000256" key="9">
    <source>
        <dbReference type="ARBA" id="ARBA00034808"/>
    </source>
</evidence>
<dbReference type="EC" id="5.6.2.4" evidence="9"/>
<dbReference type="RefSeq" id="WP_285152579.1">
    <property type="nucleotide sequence ID" value="NZ_JASSPP010000001.1"/>
</dbReference>
<sequence>MNILDNLNDEQKKAASYITGPTLILAGAGSGKTRTITYKIAHMVKECNIPSHSILALTFTNKAALEMKERISSLIGTDAKQMIISTFHSFAIRILRQYGTNIGFTNNFNIYDADDSKKLIKKIIKNSKLNIDKTASDYYSKISRCKENGICLKTFDKEMNLKINDNRIFYEIYKEYQETLINNNCMDFTDILINCKKLLMIPEILAILQERYKYILVDEYQDTNDIQYNIVKLLAKKYRNICVVGDEDQSIYAFRGANINNILNFEKDYPEAKIIKLEQNYRSTSNILNLANSVISKNTSSLGKALWTKNGLGKKPTIYEACDPYDEAQYICNKIKSSSKKRSDFAILYRRNAQSRILEQVLNKNGIYCTIYGGLSFYQRKEVKDLLAYLLFLNNPNDSISFDRCISNPKRNIGDKTKEKILNIAKENNISLLEALGKDTNNRVNSFYNLITNLAEDVDTLNVSALLQKLIEKIDYFEYISKLENAEDRKQNVLELLTYTHDLEKMTENLSLDEFLTLTSLSSSNDNVSTDDKVKLMTIHSSKGLEFDTIFLAGFESDLFPTYTSILEPSELEEERRLLYVAITRAQQELYFTYCLSRSLNGITEYNKTISAFSRDMNENYYEYENKFIKPNEIKKQTTSIENFNPFKFTPNTKFKIGQIVKHNSYGTGRIKNIDDKGLIIEFAIGDKKISLALADKFLR</sequence>
<protein>
    <recommendedName>
        <fullName evidence="9">DNA 3'-5' helicase</fullName>
        <ecNumber evidence="9">5.6.2.4</ecNumber>
    </recommendedName>
</protein>
<feature type="domain" description="UvrD-like helicase C-terminal" evidence="13">
    <location>
        <begin position="285"/>
        <end position="544"/>
    </location>
</feature>
<dbReference type="InterPro" id="IPR027417">
    <property type="entry name" value="P-loop_NTPase"/>
</dbReference>
<dbReference type="PROSITE" id="PS51198">
    <property type="entry name" value="UVRD_HELICASE_ATP_BIND"/>
    <property type="match status" value="1"/>
</dbReference>
<evidence type="ECO:0000256" key="2">
    <source>
        <dbReference type="ARBA" id="ARBA00022741"/>
    </source>
</evidence>
<evidence type="ECO:0000256" key="10">
    <source>
        <dbReference type="ARBA" id="ARBA00048988"/>
    </source>
</evidence>
<dbReference type="InterPro" id="IPR013986">
    <property type="entry name" value="DExx_box_DNA_helicase_dom_sf"/>
</dbReference>
<evidence type="ECO:0000256" key="7">
    <source>
        <dbReference type="ARBA" id="ARBA00023235"/>
    </source>
</evidence>
<evidence type="ECO:0000313" key="15">
    <source>
        <dbReference type="Proteomes" id="UP001225134"/>
    </source>
</evidence>
<keyword evidence="5 11" id="KW-0067">ATP-binding</keyword>
<evidence type="ECO:0000256" key="1">
    <source>
        <dbReference type="ARBA" id="ARBA00009922"/>
    </source>
</evidence>
<dbReference type="Pfam" id="PF13361">
    <property type="entry name" value="UvrD_C"/>
    <property type="match status" value="1"/>
</dbReference>
<keyword evidence="14" id="KW-0269">Exonuclease</keyword>
<evidence type="ECO:0000256" key="4">
    <source>
        <dbReference type="ARBA" id="ARBA00022806"/>
    </source>
</evidence>
<evidence type="ECO:0000256" key="6">
    <source>
        <dbReference type="ARBA" id="ARBA00023125"/>
    </source>
</evidence>
<evidence type="ECO:0000256" key="3">
    <source>
        <dbReference type="ARBA" id="ARBA00022801"/>
    </source>
</evidence>
<reference evidence="14 15" key="1">
    <citation type="submission" date="2023-06" db="EMBL/GenBank/DDBJ databases">
        <title>Antibody response to the Sneathia vaginalis cytopathogenic toxin A during pregnancy.</title>
        <authorList>
            <person name="Mccoy Z.T."/>
            <person name="Serrano M.G."/>
            <person name="Spaine K."/>
            <person name="Edwards D.J."/>
            <person name="Buck G.A."/>
            <person name="Jefferson K."/>
        </authorList>
    </citation>
    <scope>NUCLEOTIDE SEQUENCE [LARGE SCALE GENOMIC DNA]</scope>
    <source>
        <strain evidence="14 15">CCUG 42621</strain>
    </source>
</reference>
<dbReference type="PROSITE" id="PS51217">
    <property type="entry name" value="UVRD_HELICASE_CTER"/>
    <property type="match status" value="1"/>
</dbReference>
<comment type="similarity">
    <text evidence="1">Belongs to the helicase family. UvrD subfamily.</text>
</comment>
<comment type="catalytic activity">
    <reaction evidence="8">
        <text>Couples ATP hydrolysis with the unwinding of duplex DNA by translocating in the 3'-5' direction.</text>
        <dbReference type="EC" id="5.6.2.4"/>
    </reaction>
</comment>
<keyword evidence="14" id="KW-0540">Nuclease</keyword>
<name>A0ABT7HI71_9FUSO</name>
<evidence type="ECO:0000259" key="12">
    <source>
        <dbReference type="PROSITE" id="PS51198"/>
    </source>
</evidence>
<keyword evidence="2 11" id="KW-0547">Nucleotide-binding</keyword>
<dbReference type="InterPro" id="IPR014016">
    <property type="entry name" value="UvrD-like_ATP-bd"/>
</dbReference>
<dbReference type="Gene3D" id="3.40.50.300">
    <property type="entry name" value="P-loop containing nucleotide triphosphate hydrolases"/>
    <property type="match status" value="2"/>
</dbReference>
<evidence type="ECO:0000256" key="11">
    <source>
        <dbReference type="PROSITE-ProRule" id="PRU00560"/>
    </source>
</evidence>
<dbReference type="Gene3D" id="1.10.10.160">
    <property type="match status" value="1"/>
</dbReference>
<evidence type="ECO:0000313" key="14">
    <source>
        <dbReference type="EMBL" id="MDK9580205.1"/>
    </source>
</evidence>
<dbReference type="GO" id="GO:0004527">
    <property type="term" value="F:exonuclease activity"/>
    <property type="evidence" value="ECO:0007669"/>
    <property type="project" value="UniProtKB-KW"/>
</dbReference>
<feature type="domain" description="UvrD-like helicase ATP-binding" evidence="12">
    <location>
        <begin position="5"/>
        <end position="284"/>
    </location>
</feature>
<evidence type="ECO:0000259" key="13">
    <source>
        <dbReference type="PROSITE" id="PS51217"/>
    </source>
</evidence>
<dbReference type="Pfam" id="PF00580">
    <property type="entry name" value="UvrD-helicase"/>
    <property type="match status" value="1"/>
</dbReference>
<dbReference type="CDD" id="cd17932">
    <property type="entry name" value="DEXQc_UvrD"/>
    <property type="match status" value="1"/>
</dbReference>
<comment type="catalytic activity">
    <reaction evidence="10">
        <text>ATP + H2O = ADP + phosphate + H(+)</text>
        <dbReference type="Rhea" id="RHEA:13065"/>
        <dbReference type="ChEBI" id="CHEBI:15377"/>
        <dbReference type="ChEBI" id="CHEBI:15378"/>
        <dbReference type="ChEBI" id="CHEBI:30616"/>
        <dbReference type="ChEBI" id="CHEBI:43474"/>
        <dbReference type="ChEBI" id="CHEBI:456216"/>
        <dbReference type="EC" id="5.6.2.4"/>
    </reaction>
</comment>
<dbReference type="InterPro" id="IPR014017">
    <property type="entry name" value="DNA_helicase_UvrD-like_C"/>
</dbReference>
<dbReference type="PANTHER" id="PTHR11070:SF2">
    <property type="entry name" value="ATP-DEPENDENT DNA HELICASE SRS2"/>
    <property type="match status" value="1"/>
</dbReference>
<dbReference type="Gene3D" id="1.10.486.10">
    <property type="entry name" value="PCRA, domain 4"/>
    <property type="match status" value="1"/>
</dbReference>
<keyword evidence="15" id="KW-1185">Reference proteome</keyword>
<accession>A0ABT7HI71</accession>
<dbReference type="EMBL" id="JASSPP010000001">
    <property type="protein sequence ID" value="MDK9580205.1"/>
    <property type="molecule type" value="Genomic_DNA"/>
</dbReference>
<comment type="caution">
    <text evidence="14">The sequence shown here is derived from an EMBL/GenBank/DDBJ whole genome shotgun (WGS) entry which is preliminary data.</text>
</comment>
<dbReference type="SUPFAM" id="SSF52540">
    <property type="entry name" value="P-loop containing nucleoside triphosphate hydrolases"/>
    <property type="match status" value="1"/>
</dbReference>
<gene>
    <name evidence="14" type="ORF">QQA45_01525</name>
</gene>
<dbReference type="PANTHER" id="PTHR11070">
    <property type="entry name" value="UVRD / RECB / PCRA DNA HELICASE FAMILY MEMBER"/>
    <property type="match status" value="1"/>
</dbReference>
<keyword evidence="7" id="KW-0413">Isomerase</keyword>
<organism evidence="14 15">
    <name type="scientific">Sneathia sanguinegens</name>
    <dbReference type="NCBI Taxonomy" id="40543"/>
    <lineage>
        <taxon>Bacteria</taxon>
        <taxon>Fusobacteriati</taxon>
        <taxon>Fusobacteriota</taxon>
        <taxon>Fusobacteriia</taxon>
        <taxon>Fusobacteriales</taxon>
        <taxon>Leptotrichiaceae</taxon>
        <taxon>Sneathia</taxon>
    </lineage>
</organism>
<dbReference type="Proteomes" id="UP001225134">
    <property type="component" value="Unassembled WGS sequence"/>
</dbReference>
<keyword evidence="4 11" id="KW-0347">Helicase</keyword>
<keyword evidence="3 11" id="KW-0378">Hydrolase</keyword>
<feature type="binding site" evidence="11">
    <location>
        <begin position="26"/>
        <end position="33"/>
    </location>
    <ligand>
        <name>ATP</name>
        <dbReference type="ChEBI" id="CHEBI:30616"/>
    </ligand>
</feature>
<proteinExistence type="inferred from homology"/>
<evidence type="ECO:0000256" key="5">
    <source>
        <dbReference type="ARBA" id="ARBA00022840"/>
    </source>
</evidence>
<keyword evidence="6" id="KW-0238">DNA-binding</keyword>
<evidence type="ECO:0000256" key="8">
    <source>
        <dbReference type="ARBA" id="ARBA00034617"/>
    </source>
</evidence>
<dbReference type="InterPro" id="IPR000212">
    <property type="entry name" value="DNA_helicase_UvrD/REP"/>
</dbReference>